<gene>
    <name evidence="1" type="ORF">N7452_005201</name>
</gene>
<dbReference type="EMBL" id="JAPZBQ010000003">
    <property type="protein sequence ID" value="KAJ5338473.1"/>
    <property type="molecule type" value="Genomic_DNA"/>
</dbReference>
<dbReference type="Proteomes" id="UP001147695">
    <property type="component" value="Unassembled WGS sequence"/>
</dbReference>
<reference evidence="1" key="1">
    <citation type="submission" date="2022-12" db="EMBL/GenBank/DDBJ databases">
        <authorList>
            <person name="Petersen C."/>
        </authorList>
    </citation>
    <scope>NUCLEOTIDE SEQUENCE</scope>
    <source>
        <strain evidence="1">IBT 35673</strain>
    </source>
</reference>
<reference evidence="1" key="2">
    <citation type="journal article" date="2023" name="IMA Fungus">
        <title>Comparative genomic study of the Penicillium genus elucidates a diverse pangenome and 15 lateral gene transfer events.</title>
        <authorList>
            <person name="Petersen C."/>
            <person name="Sorensen T."/>
            <person name="Nielsen M.R."/>
            <person name="Sondergaard T.E."/>
            <person name="Sorensen J.L."/>
            <person name="Fitzpatrick D.A."/>
            <person name="Frisvad J.C."/>
            <person name="Nielsen K.L."/>
        </authorList>
    </citation>
    <scope>NUCLEOTIDE SEQUENCE</scope>
    <source>
        <strain evidence="1">IBT 35673</strain>
    </source>
</reference>
<dbReference type="AlphaFoldDB" id="A0A9W9QI93"/>
<name>A0A9W9QI93_PENBR</name>
<sequence>MSRRPDPSGLVSPMSHHFLLAEPVTPYGHRADLQGEKHHKSCAATICEASFLHDPLNLMKEEHTIELQRQLLPLLFGSGFGPSIEVFLQQLPLKVPVGRSGSPTFEVV</sequence>
<comment type="caution">
    <text evidence="1">The sequence shown here is derived from an EMBL/GenBank/DDBJ whole genome shotgun (WGS) entry which is preliminary data.</text>
</comment>
<proteinExistence type="predicted"/>
<organism evidence="1 2">
    <name type="scientific">Penicillium brevicompactum</name>
    <dbReference type="NCBI Taxonomy" id="5074"/>
    <lineage>
        <taxon>Eukaryota</taxon>
        <taxon>Fungi</taxon>
        <taxon>Dikarya</taxon>
        <taxon>Ascomycota</taxon>
        <taxon>Pezizomycotina</taxon>
        <taxon>Eurotiomycetes</taxon>
        <taxon>Eurotiomycetidae</taxon>
        <taxon>Eurotiales</taxon>
        <taxon>Aspergillaceae</taxon>
        <taxon>Penicillium</taxon>
    </lineage>
</organism>
<evidence type="ECO:0000313" key="1">
    <source>
        <dbReference type="EMBL" id="KAJ5338473.1"/>
    </source>
</evidence>
<protein>
    <submittedName>
        <fullName evidence="1">Uncharacterized protein</fullName>
    </submittedName>
</protein>
<evidence type="ECO:0000313" key="2">
    <source>
        <dbReference type="Proteomes" id="UP001147695"/>
    </source>
</evidence>
<accession>A0A9W9QI93</accession>